<dbReference type="EMBL" id="KN441359">
    <property type="protein sequence ID" value="KHG27518.1"/>
    <property type="molecule type" value="Genomic_DNA"/>
</dbReference>
<evidence type="ECO:0000313" key="1">
    <source>
        <dbReference type="EMBL" id="KHG27518.1"/>
    </source>
</evidence>
<gene>
    <name evidence="1" type="ORF">F383_14130</name>
</gene>
<dbReference type="Proteomes" id="UP000032142">
    <property type="component" value="Unassembled WGS sequence"/>
</dbReference>
<keyword evidence="2" id="KW-1185">Reference proteome</keyword>
<reference evidence="2" key="1">
    <citation type="submission" date="2014-09" db="EMBL/GenBank/DDBJ databases">
        <authorList>
            <person name="Mudge J."/>
            <person name="Ramaraj T."/>
            <person name="Lindquist I.E."/>
            <person name="Bharti A.K."/>
            <person name="Sundararajan A."/>
            <person name="Cameron C.T."/>
            <person name="Woodward J.E."/>
            <person name="May G.D."/>
            <person name="Brubaker C."/>
            <person name="Broadhvest J."/>
            <person name="Wilkins T.A."/>
        </authorList>
    </citation>
    <scope>NUCLEOTIDE SEQUENCE</scope>
    <source>
        <strain evidence="2">cv. AKA8401</strain>
    </source>
</reference>
<sequence>MSHGVSLWHDRSTTYMGRLHACVPLPSPSITLFEKGQF</sequence>
<proteinExistence type="predicted"/>
<organism evidence="1 2">
    <name type="scientific">Gossypium arboreum</name>
    <name type="common">Tree cotton</name>
    <name type="synonym">Gossypium nanking</name>
    <dbReference type="NCBI Taxonomy" id="29729"/>
    <lineage>
        <taxon>Eukaryota</taxon>
        <taxon>Viridiplantae</taxon>
        <taxon>Streptophyta</taxon>
        <taxon>Embryophyta</taxon>
        <taxon>Tracheophyta</taxon>
        <taxon>Spermatophyta</taxon>
        <taxon>Magnoliopsida</taxon>
        <taxon>eudicotyledons</taxon>
        <taxon>Gunneridae</taxon>
        <taxon>Pentapetalae</taxon>
        <taxon>rosids</taxon>
        <taxon>malvids</taxon>
        <taxon>Malvales</taxon>
        <taxon>Malvaceae</taxon>
        <taxon>Malvoideae</taxon>
        <taxon>Gossypium</taxon>
    </lineage>
</organism>
<accession>A0A0B0PM36</accession>
<protein>
    <submittedName>
        <fullName evidence="1">Uncharacterized protein</fullName>
    </submittedName>
</protein>
<evidence type="ECO:0000313" key="2">
    <source>
        <dbReference type="Proteomes" id="UP000032142"/>
    </source>
</evidence>
<dbReference type="AlphaFoldDB" id="A0A0B0PM36"/>
<name>A0A0B0PM36_GOSAR</name>